<evidence type="ECO:0000313" key="1">
    <source>
        <dbReference type="EMBL" id="KAA3461773.1"/>
    </source>
</evidence>
<dbReference type="InterPro" id="IPR043502">
    <property type="entry name" value="DNA/RNA_pol_sf"/>
</dbReference>
<dbReference type="PANTHER" id="PTHR15503">
    <property type="entry name" value="LDOC1 RELATED"/>
    <property type="match status" value="1"/>
</dbReference>
<comment type="caution">
    <text evidence="1">The sequence shown here is derived from an EMBL/GenBank/DDBJ whole genome shotgun (WGS) entry which is preliminary data.</text>
</comment>
<keyword evidence="2" id="KW-1185">Reference proteome</keyword>
<name>A0A5B6UWE5_9ROSI</name>
<gene>
    <name evidence="1" type="ORF">EPI10_028321</name>
</gene>
<organism evidence="1 2">
    <name type="scientific">Gossypium australe</name>
    <dbReference type="NCBI Taxonomy" id="47621"/>
    <lineage>
        <taxon>Eukaryota</taxon>
        <taxon>Viridiplantae</taxon>
        <taxon>Streptophyta</taxon>
        <taxon>Embryophyta</taxon>
        <taxon>Tracheophyta</taxon>
        <taxon>Spermatophyta</taxon>
        <taxon>Magnoliopsida</taxon>
        <taxon>eudicotyledons</taxon>
        <taxon>Gunneridae</taxon>
        <taxon>Pentapetalae</taxon>
        <taxon>rosids</taxon>
        <taxon>malvids</taxon>
        <taxon>Malvales</taxon>
        <taxon>Malvaceae</taxon>
        <taxon>Malvoideae</taxon>
        <taxon>Gossypium</taxon>
    </lineage>
</organism>
<dbReference type="InterPro" id="IPR032567">
    <property type="entry name" value="RTL1-rel"/>
</dbReference>
<dbReference type="OrthoDB" id="1735095at2759"/>
<evidence type="ECO:0000313" key="2">
    <source>
        <dbReference type="Proteomes" id="UP000325315"/>
    </source>
</evidence>
<dbReference type="AlphaFoldDB" id="A0A5B6UWE5"/>
<protein>
    <submittedName>
        <fullName evidence="1">Retrotransposon protein</fullName>
    </submittedName>
</protein>
<accession>A0A5B6UWE5</accession>
<dbReference type="EMBL" id="SMMG02000009">
    <property type="protein sequence ID" value="KAA3461773.1"/>
    <property type="molecule type" value="Genomic_DNA"/>
</dbReference>
<dbReference type="Proteomes" id="UP000325315">
    <property type="component" value="Unassembled WGS sequence"/>
</dbReference>
<reference evidence="2" key="1">
    <citation type="journal article" date="2019" name="Plant Biotechnol. J.">
        <title>Genome sequencing of the Australian wild diploid species Gossypium australe highlights disease resistance and delayed gland morphogenesis.</title>
        <authorList>
            <person name="Cai Y."/>
            <person name="Cai X."/>
            <person name="Wang Q."/>
            <person name="Wang P."/>
            <person name="Zhang Y."/>
            <person name="Cai C."/>
            <person name="Xu Y."/>
            <person name="Wang K."/>
            <person name="Zhou Z."/>
            <person name="Wang C."/>
            <person name="Geng S."/>
            <person name="Li B."/>
            <person name="Dong Q."/>
            <person name="Hou Y."/>
            <person name="Wang H."/>
            <person name="Ai P."/>
            <person name="Liu Z."/>
            <person name="Yi F."/>
            <person name="Sun M."/>
            <person name="An G."/>
            <person name="Cheng J."/>
            <person name="Zhang Y."/>
            <person name="Shi Q."/>
            <person name="Xie Y."/>
            <person name="Shi X."/>
            <person name="Chang Y."/>
            <person name="Huang F."/>
            <person name="Chen Y."/>
            <person name="Hong S."/>
            <person name="Mi L."/>
            <person name="Sun Q."/>
            <person name="Zhang L."/>
            <person name="Zhou B."/>
            <person name="Peng R."/>
            <person name="Zhang X."/>
            <person name="Liu F."/>
        </authorList>
    </citation>
    <scope>NUCLEOTIDE SEQUENCE [LARGE SCALE GENOMIC DNA]</scope>
    <source>
        <strain evidence="2">cv. PA1801</strain>
    </source>
</reference>
<dbReference type="PANTHER" id="PTHR15503:SF45">
    <property type="entry name" value="RNA-DIRECTED DNA POLYMERASE HOMOLOG"/>
    <property type="match status" value="1"/>
</dbReference>
<dbReference type="Gene3D" id="3.10.10.10">
    <property type="entry name" value="HIV Type 1 Reverse Transcriptase, subunit A, domain 1"/>
    <property type="match status" value="1"/>
</dbReference>
<dbReference type="SUPFAM" id="SSF56672">
    <property type="entry name" value="DNA/RNA polymerases"/>
    <property type="match status" value="1"/>
</dbReference>
<proteinExistence type="predicted"/>
<sequence length="114" mass="13521">MKPSVKDIQTVRDFPDVFLEEFSRLPSSREVEFGIELLPGTAPMSIAPFHMAPKELMELKAQLLELLDREFIREHHFCSKKKDDTMRMCVDYRQLNKLTVNNKYPLLRIEYLFD</sequence>